<dbReference type="InterPro" id="IPR044822">
    <property type="entry name" value="Myb_DNA-bind_4"/>
</dbReference>
<dbReference type="Proteomes" id="UP001353858">
    <property type="component" value="Unassembled WGS sequence"/>
</dbReference>
<comment type="caution">
    <text evidence="3">The sequence shown here is derived from an EMBL/GenBank/DDBJ whole genome shotgun (WGS) entry which is preliminary data.</text>
</comment>
<keyword evidence="4" id="KW-1185">Reference proteome</keyword>
<dbReference type="AlphaFoldDB" id="A0AAN7Q4K0"/>
<protein>
    <recommendedName>
        <fullName evidence="2">Myb/SANT-like DNA-binding domain-containing protein</fullName>
    </recommendedName>
</protein>
<organism evidence="3 4">
    <name type="scientific">Aquatica leii</name>
    <dbReference type="NCBI Taxonomy" id="1421715"/>
    <lineage>
        <taxon>Eukaryota</taxon>
        <taxon>Metazoa</taxon>
        <taxon>Ecdysozoa</taxon>
        <taxon>Arthropoda</taxon>
        <taxon>Hexapoda</taxon>
        <taxon>Insecta</taxon>
        <taxon>Pterygota</taxon>
        <taxon>Neoptera</taxon>
        <taxon>Endopterygota</taxon>
        <taxon>Coleoptera</taxon>
        <taxon>Polyphaga</taxon>
        <taxon>Elateriformia</taxon>
        <taxon>Elateroidea</taxon>
        <taxon>Lampyridae</taxon>
        <taxon>Luciolinae</taxon>
        <taxon>Aquatica</taxon>
    </lineage>
</organism>
<reference evidence="4" key="1">
    <citation type="submission" date="2023-01" db="EMBL/GenBank/DDBJ databases">
        <title>Key to firefly adult light organ development and bioluminescence: homeobox transcription factors regulate luciferase expression and transportation to peroxisome.</title>
        <authorList>
            <person name="Fu X."/>
        </authorList>
    </citation>
    <scope>NUCLEOTIDE SEQUENCE [LARGE SCALE GENOMIC DNA]</scope>
</reference>
<dbReference type="Gene3D" id="1.10.10.60">
    <property type="entry name" value="Homeodomain-like"/>
    <property type="match status" value="1"/>
</dbReference>
<feature type="compositionally biased region" description="Basic and acidic residues" evidence="1">
    <location>
        <begin position="291"/>
        <end position="300"/>
    </location>
</feature>
<evidence type="ECO:0000259" key="2">
    <source>
        <dbReference type="Pfam" id="PF13837"/>
    </source>
</evidence>
<feature type="compositionally biased region" description="Low complexity" evidence="1">
    <location>
        <begin position="305"/>
        <end position="319"/>
    </location>
</feature>
<gene>
    <name evidence="3" type="ORF">RN001_001785</name>
</gene>
<dbReference type="PANTHER" id="PTHR47595:SF1">
    <property type="entry name" value="MYB_SANT-LIKE DNA-BINDING DOMAIN-CONTAINING PROTEIN"/>
    <property type="match status" value="1"/>
</dbReference>
<sequence>MSLISYNCYVELIEDAINNFIRTGRLVNGVNPEGITIEDMKTPLLDEYKLVWQEFQNYDLDLKDFDVIPYAQVQDKYIDTIVSAETLLDRFNIATASDSEVDTGPYTSSNNSESIQCINDKMDNPESGQSSTLILTDPETNQSYSLYLNKEDYDRALEDDGYAASLLHHVTQSAERTVTEETETQDSVLLLNTESESQESKWTYDATNALIASMHNYMEDFGHPKKRKLIFSNLSNDLLSQGFAYSEQSCRNKFKSLERTYKSNKDKNLKSGRGASRFFFYDKMEELLGNKPANKNDHTLESSVPSPLSLDTNSNSTLSETPPLLSPNPDESVKRGIKRKSEKETEKQKRHEERMNIEKEKLQVEKEKIRILQQLLDKLN</sequence>
<evidence type="ECO:0000313" key="3">
    <source>
        <dbReference type="EMBL" id="KAK4885514.1"/>
    </source>
</evidence>
<proteinExistence type="predicted"/>
<dbReference type="PANTHER" id="PTHR47595">
    <property type="entry name" value="HEAT SHOCK 70 KDA PROTEIN 14"/>
    <property type="match status" value="1"/>
</dbReference>
<feature type="compositionally biased region" description="Polar residues" evidence="1">
    <location>
        <begin position="105"/>
        <end position="117"/>
    </location>
</feature>
<feature type="region of interest" description="Disordered" evidence="1">
    <location>
        <begin position="291"/>
        <end position="361"/>
    </location>
</feature>
<feature type="region of interest" description="Disordered" evidence="1">
    <location>
        <begin position="99"/>
        <end position="135"/>
    </location>
</feature>
<evidence type="ECO:0000313" key="4">
    <source>
        <dbReference type="Proteomes" id="UP001353858"/>
    </source>
</evidence>
<dbReference type="Pfam" id="PF13837">
    <property type="entry name" value="Myb_DNA-bind_4"/>
    <property type="match status" value="1"/>
</dbReference>
<evidence type="ECO:0000256" key="1">
    <source>
        <dbReference type="SAM" id="MobiDB-lite"/>
    </source>
</evidence>
<name>A0AAN7Q4K0_9COLE</name>
<feature type="compositionally biased region" description="Basic and acidic residues" evidence="1">
    <location>
        <begin position="331"/>
        <end position="361"/>
    </location>
</feature>
<feature type="compositionally biased region" description="Polar residues" evidence="1">
    <location>
        <begin position="126"/>
        <end position="135"/>
    </location>
</feature>
<accession>A0AAN7Q4K0</accession>
<feature type="domain" description="Myb/SANT-like DNA-binding" evidence="2">
    <location>
        <begin position="200"/>
        <end position="287"/>
    </location>
</feature>
<dbReference type="EMBL" id="JARPUR010000001">
    <property type="protein sequence ID" value="KAK4885514.1"/>
    <property type="molecule type" value="Genomic_DNA"/>
</dbReference>